<organism evidence="6 7">
    <name type="scientific">Sphingobium yanoikuyae</name>
    <name type="common">Sphingomonas yanoikuyae</name>
    <dbReference type="NCBI Taxonomy" id="13690"/>
    <lineage>
        <taxon>Bacteria</taxon>
        <taxon>Pseudomonadati</taxon>
        <taxon>Pseudomonadota</taxon>
        <taxon>Alphaproteobacteria</taxon>
        <taxon>Sphingomonadales</taxon>
        <taxon>Sphingomonadaceae</taxon>
        <taxon>Sphingobium</taxon>
    </lineage>
</organism>
<dbReference type="InterPro" id="IPR039420">
    <property type="entry name" value="WalR-like"/>
</dbReference>
<dbReference type="GO" id="GO:0000160">
    <property type="term" value="P:phosphorelay signal transduction system"/>
    <property type="evidence" value="ECO:0007669"/>
    <property type="project" value="InterPro"/>
</dbReference>
<dbReference type="Proteomes" id="UP000502611">
    <property type="component" value="Chromosome"/>
</dbReference>
<dbReference type="Pfam" id="PF00072">
    <property type="entry name" value="Response_reg"/>
    <property type="match status" value="1"/>
</dbReference>
<gene>
    <name evidence="6" type="ORF">HH800_03975</name>
</gene>
<proteinExistence type="predicted"/>
<evidence type="ECO:0000256" key="3">
    <source>
        <dbReference type="PROSITE-ProRule" id="PRU00169"/>
    </source>
</evidence>
<keyword evidence="2" id="KW-0238">DNA-binding</keyword>
<evidence type="ECO:0000259" key="5">
    <source>
        <dbReference type="PROSITE" id="PS50110"/>
    </source>
</evidence>
<dbReference type="SMART" id="SM00448">
    <property type="entry name" value="REC"/>
    <property type="match status" value="1"/>
</dbReference>
<protein>
    <submittedName>
        <fullName evidence="6">Response regulator transcription factor</fullName>
    </submittedName>
</protein>
<dbReference type="GO" id="GO:0006355">
    <property type="term" value="P:regulation of DNA-templated transcription"/>
    <property type="evidence" value="ECO:0007669"/>
    <property type="project" value="InterPro"/>
</dbReference>
<reference evidence="6 7" key="1">
    <citation type="submission" date="2020-04" db="EMBL/GenBank/DDBJ databases">
        <title>The Whole Genome Analysis of High salt-tolerant Sphingobium yanoikuyae YC-XJ2 with Aryl organophosphorus flame retardants (aryl-OPFRs)-degrading capacity and characteristics of Related phosphotriesterase.</title>
        <authorList>
            <person name="Li X."/>
        </authorList>
    </citation>
    <scope>NUCLEOTIDE SEQUENCE [LARGE SCALE GENOMIC DNA]</scope>
    <source>
        <strain evidence="6 7">YC-XJ2</strain>
    </source>
</reference>
<dbReference type="InterPro" id="IPR016032">
    <property type="entry name" value="Sig_transdc_resp-reg_C-effctor"/>
</dbReference>
<evidence type="ECO:0000256" key="2">
    <source>
        <dbReference type="ARBA" id="ARBA00023125"/>
    </source>
</evidence>
<dbReference type="InterPro" id="IPR011006">
    <property type="entry name" value="CheY-like_superfamily"/>
</dbReference>
<dbReference type="PANTHER" id="PTHR43214">
    <property type="entry name" value="TWO-COMPONENT RESPONSE REGULATOR"/>
    <property type="match status" value="1"/>
</dbReference>
<dbReference type="InterPro" id="IPR058245">
    <property type="entry name" value="NreC/VraR/RcsB-like_REC"/>
</dbReference>
<dbReference type="InterPro" id="IPR001789">
    <property type="entry name" value="Sig_transdc_resp-reg_receiver"/>
</dbReference>
<dbReference type="CDD" id="cd17535">
    <property type="entry name" value="REC_NarL-like"/>
    <property type="match status" value="1"/>
</dbReference>
<dbReference type="CDD" id="cd06170">
    <property type="entry name" value="LuxR_C_like"/>
    <property type="match status" value="1"/>
</dbReference>
<dbReference type="Pfam" id="PF00196">
    <property type="entry name" value="GerE"/>
    <property type="match status" value="1"/>
</dbReference>
<dbReference type="SMART" id="SM00421">
    <property type="entry name" value="HTH_LUXR"/>
    <property type="match status" value="1"/>
</dbReference>
<evidence type="ECO:0000259" key="4">
    <source>
        <dbReference type="PROSITE" id="PS50043"/>
    </source>
</evidence>
<feature type="modified residue" description="4-aspartylphosphate" evidence="3">
    <location>
        <position position="94"/>
    </location>
</feature>
<dbReference type="AlphaFoldDB" id="A0A6M4G595"/>
<evidence type="ECO:0000313" key="6">
    <source>
        <dbReference type="EMBL" id="QJR01433.1"/>
    </source>
</evidence>
<feature type="domain" description="Response regulatory" evidence="5">
    <location>
        <begin position="43"/>
        <end position="159"/>
    </location>
</feature>
<dbReference type="GO" id="GO:0003677">
    <property type="term" value="F:DNA binding"/>
    <property type="evidence" value="ECO:0007669"/>
    <property type="project" value="UniProtKB-KW"/>
</dbReference>
<dbReference type="InterPro" id="IPR000792">
    <property type="entry name" value="Tscrpt_reg_LuxR_C"/>
</dbReference>
<evidence type="ECO:0000256" key="1">
    <source>
        <dbReference type="ARBA" id="ARBA00022553"/>
    </source>
</evidence>
<dbReference type="SUPFAM" id="SSF46894">
    <property type="entry name" value="C-terminal effector domain of the bipartite response regulators"/>
    <property type="match status" value="1"/>
</dbReference>
<dbReference type="PROSITE" id="PS00622">
    <property type="entry name" value="HTH_LUXR_1"/>
    <property type="match status" value="1"/>
</dbReference>
<accession>A0A6M4G595</accession>
<dbReference type="PROSITE" id="PS50043">
    <property type="entry name" value="HTH_LUXR_2"/>
    <property type="match status" value="1"/>
</dbReference>
<feature type="domain" description="HTH luxR-type" evidence="4">
    <location>
        <begin position="175"/>
        <end position="240"/>
    </location>
</feature>
<dbReference type="PROSITE" id="PS50110">
    <property type="entry name" value="RESPONSE_REGULATORY"/>
    <property type="match status" value="1"/>
</dbReference>
<keyword evidence="1 3" id="KW-0597">Phosphoprotein</keyword>
<evidence type="ECO:0000313" key="7">
    <source>
        <dbReference type="Proteomes" id="UP000502611"/>
    </source>
</evidence>
<dbReference type="PANTHER" id="PTHR43214:SF43">
    <property type="entry name" value="TWO-COMPONENT RESPONSE REGULATOR"/>
    <property type="match status" value="1"/>
</dbReference>
<dbReference type="OrthoDB" id="9782896at2"/>
<dbReference type="SUPFAM" id="SSF52172">
    <property type="entry name" value="CheY-like"/>
    <property type="match status" value="1"/>
</dbReference>
<dbReference type="EMBL" id="CP053021">
    <property type="protein sequence ID" value="QJR01433.1"/>
    <property type="molecule type" value="Genomic_DNA"/>
</dbReference>
<dbReference type="Gene3D" id="3.40.50.2300">
    <property type="match status" value="1"/>
</dbReference>
<sequence>MAGRAAMRHDYRMDLGSGTRHSGAMQPGPIHSHDMQPAIAPISILVVDDHALLREGVRAMLATQADMRIVGEADNGRRAVEEYARLRPDIVLMDLQMAEMPGLDAIAAIRAIHPDARIIVLTTYSGDGRAIKALRAGAMGYLLKASLRKQLLDAIRSVHLGGKHLDATVATAIALHVLEDPLTEREIAVLSLAAWGNSNKQVAARLDISEETVKGHMKSIFSKLDATDRTHAVTLAIKRGLIDL</sequence>
<dbReference type="PRINTS" id="PR00038">
    <property type="entry name" value="HTHLUXR"/>
</dbReference>
<name>A0A6M4G595_SPHYA</name>